<evidence type="ECO:0000313" key="3">
    <source>
        <dbReference type="Proteomes" id="UP000015001"/>
    </source>
</evidence>
<dbReference type="AlphaFoldDB" id="S4M7M3"/>
<evidence type="ECO:0000313" key="2">
    <source>
        <dbReference type="EMBL" id="EPJ35263.1"/>
    </source>
</evidence>
<name>S4M7M3_9ACTN</name>
<keyword evidence="1" id="KW-1133">Transmembrane helix</keyword>
<keyword evidence="1" id="KW-0472">Membrane</keyword>
<keyword evidence="1" id="KW-0812">Transmembrane</keyword>
<dbReference type="HOGENOM" id="CLU_1757724_0_0_11"/>
<sequence>MADLVPDIVAAVLLGGADLCFVRAAWLHWTGSGRAPDMVFGYSLNPSVGRGHERGIVAFAAWLVCMTISIAAATAASDGAGPAVVDVGAFFLLASFCWLVLHVTIAWFNWPKALVPPHRRGETGSVAEWWRRRGQHALRDKGHGRGGR</sequence>
<dbReference type="EMBL" id="AOPY01001649">
    <property type="protein sequence ID" value="EPJ35263.1"/>
    <property type="molecule type" value="Genomic_DNA"/>
</dbReference>
<dbReference type="OrthoDB" id="4277393at2"/>
<dbReference type="PATRIC" id="fig|1283301.3.peg.7617"/>
<dbReference type="RefSeq" id="WP_020276512.1">
    <property type="nucleotide sequence ID" value="NZ_KE354424.1"/>
</dbReference>
<keyword evidence="3" id="KW-1185">Reference proteome</keyword>
<protein>
    <submittedName>
        <fullName evidence="2">Uncharacterized protein</fullName>
    </submittedName>
</protein>
<feature type="transmembrane region" description="Helical" evidence="1">
    <location>
        <begin position="88"/>
        <end position="110"/>
    </location>
</feature>
<proteinExistence type="predicted"/>
<gene>
    <name evidence="2" type="ORF">STAFG_7679</name>
</gene>
<organism evidence="2 3">
    <name type="scientific">Streptomyces afghaniensis 772</name>
    <dbReference type="NCBI Taxonomy" id="1283301"/>
    <lineage>
        <taxon>Bacteria</taxon>
        <taxon>Bacillati</taxon>
        <taxon>Actinomycetota</taxon>
        <taxon>Actinomycetes</taxon>
        <taxon>Kitasatosporales</taxon>
        <taxon>Streptomycetaceae</taxon>
        <taxon>Streptomyces</taxon>
    </lineage>
</organism>
<reference evidence="2 3" key="1">
    <citation type="submission" date="2013-02" db="EMBL/GenBank/DDBJ databases">
        <title>Draft Genome Sequence of Streptomyces afghaniensis, Which Produces Compounds of the Julimycin B-Complex.</title>
        <authorList>
            <person name="Gruening B.A."/>
            <person name="Praeg A."/>
            <person name="Erxleben A."/>
            <person name="Guenther S."/>
            <person name="Fiedler H.-P."/>
            <person name="Goodfellow M."/>
            <person name="Mueller M."/>
        </authorList>
    </citation>
    <scope>NUCLEOTIDE SEQUENCE [LARGE SCALE GENOMIC DNA]</scope>
    <source>
        <strain evidence="2 3">772</strain>
    </source>
</reference>
<feature type="transmembrane region" description="Helical" evidence="1">
    <location>
        <begin position="56"/>
        <end position="76"/>
    </location>
</feature>
<dbReference type="Proteomes" id="UP000015001">
    <property type="component" value="Unassembled WGS sequence"/>
</dbReference>
<evidence type="ECO:0000256" key="1">
    <source>
        <dbReference type="SAM" id="Phobius"/>
    </source>
</evidence>
<accession>S4M7M3</accession>
<comment type="caution">
    <text evidence="2">The sequence shown here is derived from an EMBL/GenBank/DDBJ whole genome shotgun (WGS) entry which is preliminary data.</text>
</comment>